<gene>
    <name evidence="1" type="primary">Necator_chrX.g23205</name>
    <name evidence="1" type="ORF">RB195_023042</name>
</gene>
<reference evidence="1 2" key="1">
    <citation type="submission" date="2023-08" db="EMBL/GenBank/DDBJ databases">
        <title>A Necator americanus chromosomal reference genome.</title>
        <authorList>
            <person name="Ilik V."/>
            <person name="Petrzelkova K.J."/>
            <person name="Pardy F."/>
            <person name="Fuh T."/>
            <person name="Niatou-Singa F.S."/>
            <person name="Gouil Q."/>
            <person name="Baker L."/>
            <person name="Ritchie M.E."/>
            <person name="Jex A.R."/>
            <person name="Gazzola D."/>
            <person name="Li H."/>
            <person name="Toshio Fujiwara R."/>
            <person name="Zhan B."/>
            <person name="Aroian R.V."/>
            <person name="Pafco B."/>
            <person name="Schwarz E.M."/>
        </authorList>
    </citation>
    <scope>NUCLEOTIDE SEQUENCE [LARGE SCALE GENOMIC DNA]</scope>
    <source>
        <strain evidence="1 2">Aroian</strain>
        <tissue evidence="1">Whole animal</tissue>
    </source>
</reference>
<protein>
    <submittedName>
        <fullName evidence="1">Uncharacterized protein</fullName>
    </submittedName>
</protein>
<keyword evidence="2" id="KW-1185">Reference proteome</keyword>
<comment type="caution">
    <text evidence="1">The sequence shown here is derived from an EMBL/GenBank/DDBJ whole genome shotgun (WGS) entry which is preliminary data.</text>
</comment>
<name>A0ABR1EHS3_NECAM</name>
<organism evidence="1 2">
    <name type="scientific">Necator americanus</name>
    <name type="common">Human hookworm</name>
    <dbReference type="NCBI Taxonomy" id="51031"/>
    <lineage>
        <taxon>Eukaryota</taxon>
        <taxon>Metazoa</taxon>
        <taxon>Ecdysozoa</taxon>
        <taxon>Nematoda</taxon>
        <taxon>Chromadorea</taxon>
        <taxon>Rhabditida</taxon>
        <taxon>Rhabditina</taxon>
        <taxon>Rhabditomorpha</taxon>
        <taxon>Strongyloidea</taxon>
        <taxon>Ancylostomatidae</taxon>
        <taxon>Bunostominae</taxon>
        <taxon>Necator</taxon>
    </lineage>
</organism>
<sequence length="109" mass="12925">MFTKRTPRTIIDWELFASLVGFWEDTIMDNIDHEYDRLVEYLLDCMRTARSFETTKRCLPPETLELIRQRGAARAASNKEITSEIAMLRREGRKKSKWKPQREKCRSVG</sequence>
<dbReference type="EMBL" id="JAVFWL010000006">
    <property type="protein sequence ID" value="KAK6762175.1"/>
    <property type="molecule type" value="Genomic_DNA"/>
</dbReference>
<evidence type="ECO:0000313" key="2">
    <source>
        <dbReference type="Proteomes" id="UP001303046"/>
    </source>
</evidence>
<dbReference type="Proteomes" id="UP001303046">
    <property type="component" value="Unassembled WGS sequence"/>
</dbReference>
<evidence type="ECO:0000313" key="1">
    <source>
        <dbReference type="EMBL" id="KAK6762175.1"/>
    </source>
</evidence>
<accession>A0ABR1EHS3</accession>
<proteinExistence type="predicted"/>